<proteinExistence type="predicted"/>
<name>A0A444G2L9_ENSVE</name>
<dbReference type="Proteomes" id="UP000287651">
    <property type="component" value="Unassembled WGS sequence"/>
</dbReference>
<gene>
    <name evidence="1" type="ORF">B296_00003795</name>
</gene>
<evidence type="ECO:0000313" key="1">
    <source>
        <dbReference type="EMBL" id="RRT85938.1"/>
    </source>
</evidence>
<accession>A0A444G2L9</accession>
<dbReference type="AlphaFoldDB" id="A0A444G2L9"/>
<sequence>MSRDLITGAAHIGRCSRRGLSILRLRLAAQGIEIAPGSVSPKTRTWPESAADRAGTMASGRYMAYSPSPSTAPHSPHIPGIRSALGALAEQEK</sequence>
<organism evidence="1 2">
    <name type="scientific">Ensete ventricosum</name>
    <name type="common">Abyssinian banana</name>
    <name type="synonym">Musa ensete</name>
    <dbReference type="NCBI Taxonomy" id="4639"/>
    <lineage>
        <taxon>Eukaryota</taxon>
        <taxon>Viridiplantae</taxon>
        <taxon>Streptophyta</taxon>
        <taxon>Embryophyta</taxon>
        <taxon>Tracheophyta</taxon>
        <taxon>Spermatophyta</taxon>
        <taxon>Magnoliopsida</taxon>
        <taxon>Liliopsida</taxon>
        <taxon>Zingiberales</taxon>
        <taxon>Musaceae</taxon>
        <taxon>Ensete</taxon>
    </lineage>
</organism>
<comment type="caution">
    <text evidence="1">The sequence shown here is derived from an EMBL/GenBank/DDBJ whole genome shotgun (WGS) entry which is preliminary data.</text>
</comment>
<reference evidence="1 2" key="1">
    <citation type="journal article" date="2014" name="Agronomy (Basel)">
        <title>A Draft Genome Sequence for Ensete ventricosum, the Drought-Tolerant Tree Against Hunger.</title>
        <authorList>
            <person name="Harrison J."/>
            <person name="Moore K.A."/>
            <person name="Paszkiewicz K."/>
            <person name="Jones T."/>
            <person name="Grant M."/>
            <person name="Ambacheew D."/>
            <person name="Muzemil S."/>
            <person name="Studholme D.J."/>
        </authorList>
    </citation>
    <scope>NUCLEOTIDE SEQUENCE [LARGE SCALE GENOMIC DNA]</scope>
</reference>
<dbReference type="EMBL" id="AMZH03000039">
    <property type="protein sequence ID" value="RRT85938.1"/>
    <property type="molecule type" value="Genomic_DNA"/>
</dbReference>
<protein>
    <submittedName>
        <fullName evidence="1">Uncharacterized protein</fullName>
    </submittedName>
</protein>
<evidence type="ECO:0000313" key="2">
    <source>
        <dbReference type="Proteomes" id="UP000287651"/>
    </source>
</evidence>